<accession>A0A285P8J8</accession>
<evidence type="ECO:0000313" key="1">
    <source>
        <dbReference type="EMBL" id="SNZ17533.1"/>
    </source>
</evidence>
<protein>
    <submittedName>
        <fullName evidence="1">Uncharacterized protein</fullName>
    </submittedName>
</protein>
<dbReference type="RefSeq" id="WP_143596031.1">
    <property type="nucleotide sequence ID" value="NZ_OBEK01000006.1"/>
</dbReference>
<dbReference type="EMBL" id="OBEK01000006">
    <property type="protein sequence ID" value="SNZ17533.1"/>
    <property type="molecule type" value="Genomic_DNA"/>
</dbReference>
<name>A0A285P8J8_9BACI</name>
<keyword evidence="2" id="KW-1185">Reference proteome</keyword>
<dbReference type="OrthoDB" id="2707612at2"/>
<proteinExistence type="predicted"/>
<evidence type="ECO:0000313" key="2">
    <source>
        <dbReference type="Proteomes" id="UP000219356"/>
    </source>
</evidence>
<sequence length="108" mass="12925">MSIIQDMLDDFDEYLERQRQKKELERSIKDSLEEDAKQYKEYLKHSNHIESLSEEHMYLRDALKDCTDGEASKALMLRLEKNILMLEGVNHSFFLLRESIRVKSGGWW</sequence>
<gene>
    <name evidence="1" type="ORF">SAMN05421503_3277</name>
</gene>
<dbReference type="Proteomes" id="UP000219356">
    <property type="component" value="Unassembled WGS sequence"/>
</dbReference>
<organism evidence="1 2">
    <name type="scientific">Terribacillus aidingensis</name>
    <dbReference type="NCBI Taxonomy" id="586416"/>
    <lineage>
        <taxon>Bacteria</taxon>
        <taxon>Bacillati</taxon>
        <taxon>Bacillota</taxon>
        <taxon>Bacilli</taxon>
        <taxon>Bacillales</taxon>
        <taxon>Bacillaceae</taxon>
        <taxon>Terribacillus</taxon>
    </lineage>
</organism>
<dbReference type="AlphaFoldDB" id="A0A285P8J8"/>
<reference evidence="2" key="1">
    <citation type="submission" date="2017-09" db="EMBL/GenBank/DDBJ databases">
        <authorList>
            <person name="Varghese N."/>
            <person name="Submissions S."/>
        </authorList>
    </citation>
    <scope>NUCLEOTIDE SEQUENCE [LARGE SCALE GENOMIC DNA]</scope>
    <source>
        <strain evidence="2">CGMCC 1.8913</strain>
    </source>
</reference>